<reference evidence="1" key="1">
    <citation type="submission" date="2023-05" db="EMBL/GenBank/DDBJ databases">
        <authorList>
            <person name="Huff M."/>
        </authorList>
    </citation>
    <scope>NUCLEOTIDE SEQUENCE</scope>
</reference>
<accession>A0AAD1ZEQ2</accession>
<sequence>MVRAASIVDFFLLADLGFRIQYYTKLAQVGLCTSCHCQMGMKKTLFITLAELQKARGVTGLCTSTNLLIWSCEKLELIRISLDDECPRCDMVSGDVGKSIDIPLEISNLINFQRCEFRFSKLSLKVVQIVV</sequence>
<keyword evidence="2" id="KW-1185">Reference proteome</keyword>
<organism evidence="1 2">
    <name type="scientific">Fraxinus pennsylvanica</name>
    <dbReference type="NCBI Taxonomy" id="56036"/>
    <lineage>
        <taxon>Eukaryota</taxon>
        <taxon>Viridiplantae</taxon>
        <taxon>Streptophyta</taxon>
        <taxon>Embryophyta</taxon>
        <taxon>Tracheophyta</taxon>
        <taxon>Spermatophyta</taxon>
        <taxon>Magnoliopsida</taxon>
        <taxon>eudicotyledons</taxon>
        <taxon>Gunneridae</taxon>
        <taxon>Pentapetalae</taxon>
        <taxon>asterids</taxon>
        <taxon>lamiids</taxon>
        <taxon>Lamiales</taxon>
        <taxon>Oleaceae</taxon>
        <taxon>Oleeae</taxon>
        <taxon>Fraxinus</taxon>
    </lineage>
</organism>
<gene>
    <name evidence="1" type="ORF">FPE_LOCUS15570</name>
</gene>
<dbReference type="EMBL" id="OU503044">
    <property type="protein sequence ID" value="CAI9768140.1"/>
    <property type="molecule type" value="Genomic_DNA"/>
</dbReference>
<dbReference type="Proteomes" id="UP000834106">
    <property type="component" value="Chromosome 9"/>
</dbReference>
<name>A0AAD1ZEQ2_9LAMI</name>
<protein>
    <submittedName>
        <fullName evidence="1">Uncharacterized protein</fullName>
    </submittedName>
</protein>
<proteinExistence type="predicted"/>
<evidence type="ECO:0000313" key="1">
    <source>
        <dbReference type="EMBL" id="CAI9768140.1"/>
    </source>
</evidence>
<dbReference type="AlphaFoldDB" id="A0AAD1ZEQ2"/>
<evidence type="ECO:0000313" key="2">
    <source>
        <dbReference type="Proteomes" id="UP000834106"/>
    </source>
</evidence>